<protein>
    <submittedName>
        <fullName evidence="2">Uncharacterized protein</fullName>
    </submittedName>
</protein>
<feature type="transmembrane region" description="Helical" evidence="1">
    <location>
        <begin position="20"/>
        <end position="39"/>
    </location>
</feature>
<organism evidence="2 3">
    <name type="scientific">Paragemmobacter aquarius</name>
    <dbReference type="NCBI Taxonomy" id="2169400"/>
    <lineage>
        <taxon>Bacteria</taxon>
        <taxon>Pseudomonadati</taxon>
        <taxon>Pseudomonadota</taxon>
        <taxon>Alphaproteobacteria</taxon>
        <taxon>Rhodobacterales</taxon>
        <taxon>Paracoccaceae</taxon>
        <taxon>Paragemmobacter</taxon>
    </lineage>
</organism>
<keyword evidence="1" id="KW-0472">Membrane</keyword>
<feature type="transmembrane region" description="Helical" evidence="1">
    <location>
        <begin position="45"/>
        <end position="65"/>
    </location>
</feature>
<dbReference type="AlphaFoldDB" id="A0A2S0UML5"/>
<evidence type="ECO:0000256" key="1">
    <source>
        <dbReference type="SAM" id="Phobius"/>
    </source>
</evidence>
<proteinExistence type="predicted"/>
<keyword evidence="1" id="KW-0812">Transmembrane</keyword>
<keyword evidence="3" id="KW-1185">Reference proteome</keyword>
<dbReference type="RefSeq" id="WP_108435864.1">
    <property type="nucleotide sequence ID" value="NZ_CP028918.1"/>
</dbReference>
<accession>A0A2S0UML5</accession>
<keyword evidence="1" id="KW-1133">Transmembrane helix</keyword>
<gene>
    <name evidence="2" type="ORF">HYN69_11520</name>
</gene>
<sequence length="71" mass="7536">MYKRLKKALPFHGYVDSVEVGLFVGIIPILAGAGLGLILGLGDEAALLLIVGLVGLAYIYIHVCVSRDKDP</sequence>
<evidence type="ECO:0000313" key="3">
    <source>
        <dbReference type="Proteomes" id="UP000244496"/>
    </source>
</evidence>
<reference evidence="2 3" key="1">
    <citation type="submission" date="2018-04" db="EMBL/GenBank/DDBJ databases">
        <title>Genome sequencing of Gemmobacter.</title>
        <authorList>
            <person name="Yi H."/>
            <person name="Baek M.-G."/>
        </authorList>
    </citation>
    <scope>NUCLEOTIDE SEQUENCE [LARGE SCALE GENOMIC DNA]</scope>
    <source>
        <strain evidence="2 3">HYN0069</strain>
    </source>
</reference>
<evidence type="ECO:0000313" key="2">
    <source>
        <dbReference type="EMBL" id="AWB49046.1"/>
    </source>
</evidence>
<dbReference type="KEGG" id="geh:HYN69_11520"/>
<dbReference type="Proteomes" id="UP000244496">
    <property type="component" value="Chromosome"/>
</dbReference>
<name>A0A2S0UML5_9RHOB</name>
<dbReference type="EMBL" id="CP028918">
    <property type="protein sequence ID" value="AWB49046.1"/>
    <property type="molecule type" value="Genomic_DNA"/>
</dbReference>